<keyword evidence="10" id="KW-1003">Cell membrane</keyword>
<dbReference type="PANTHER" id="PTHR43520:SF8">
    <property type="entry name" value="P-TYPE CU(+) TRANSPORTER"/>
    <property type="match status" value="1"/>
</dbReference>
<dbReference type="NCBIfam" id="TIGR01494">
    <property type="entry name" value="ATPase_P-type"/>
    <property type="match status" value="1"/>
</dbReference>
<feature type="transmembrane region" description="Helical" evidence="10">
    <location>
        <begin position="149"/>
        <end position="169"/>
    </location>
</feature>
<dbReference type="InterPro" id="IPR018303">
    <property type="entry name" value="ATPase_P-typ_P_site"/>
</dbReference>
<evidence type="ECO:0000256" key="9">
    <source>
        <dbReference type="ARBA" id="ARBA00023136"/>
    </source>
</evidence>
<evidence type="ECO:0000313" key="13">
    <source>
        <dbReference type="EMBL" id="MDN3706106.1"/>
    </source>
</evidence>
<keyword evidence="4 10" id="KW-0479">Metal-binding</keyword>
<dbReference type="SUPFAM" id="SSF55008">
    <property type="entry name" value="HMA, heavy metal-associated domain"/>
    <property type="match status" value="1"/>
</dbReference>
<dbReference type="InterPro" id="IPR001757">
    <property type="entry name" value="P_typ_ATPase"/>
</dbReference>
<organism evidence="13 14">
    <name type="scientific">Paenimyroides ceti</name>
    <dbReference type="NCBI Taxonomy" id="395087"/>
    <lineage>
        <taxon>Bacteria</taxon>
        <taxon>Pseudomonadati</taxon>
        <taxon>Bacteroidota</taxon>
        <taxon>Flavobacteriia</taxon>
        <taxon>Flavobacteriales</taxon>
        <taxon>Flavobacteriaceae</taxon>
        <taxon>Paenimyroides</taxon>
    </lineage>
</organism>
<accession>A0ABT8CPM5</accession>
<evidence type="ECO:0000256" key="2">
    <source>
        <dbReference type="ARBA" id="ARBA00006024"/>
    </source>
</evidence>
<dbReference type="Gene3D" id="3.40.1110.10">
    <property type="entry name" value="Calcium-transporting ATPase, cytoplasmic domain N"/>
    <property type="match status" value="1"/>
</dbReference>
<dbReference type="SUPFAM" id="SSF81653">
    <property type="entry name" value="Calcium ATPase, transduction domain A"/>
    <property type="match status" value="1"/>
</dbReference>
<dbReference type="InterPro" id="IPR045800">
    <property type="entry name" value="HMBD"/>
</dbReference>
<evidence type="ECO:0000256" key="8">
    <source>
        <dbReference type="ARBA" id="ARBA00022989"/>
    </source>
</evidence>
<dbReference type="InterPro" id="IPR059000">
    <property type="entry name" value="ATPase_P-type_domA"/>
</dbReference>
<feature type="domain" description="P-type ATPase A" evidence="11">
    <location>
        <begin position="289"/>
        <end position="388"/>
    </location>
</feature>
<feature type="transmembrane region" description="Helical" evidence="10">
    <location>
        <begin position="181"/>
        <end position="201"/>
    </location>
</feature>
<dbReference type="PRINTS" id="PR00119">
    <property type="entry name" value="CATATPASE"/>
</dbReference>
<proteinExistence type="inferred from homology"/>
<dbReference type="SFLD" id="SFLDG00002">
    <property type="entry name" value="C1.7:_P-type_atpase_like"/>
    <property type="match status" value="1"/>
</dbReference>
<dbReference type="CDD" id="cd02094">
    <property type="entry name" value="P-type_ATPase_Cu-like"/>
    <property type="match status" value="1"/>
</dbReference>
<evidence type="ECO:0000256" key="7">
    <source>
        <dbReference type="ARBA" id="ARBA00022967"/>
    </source>
</evidence>
<feature type="transmembrane region" description="Helical" evidence="10">
    <location>
        <begin position="213"/>
        <end position="240"/>
    </location>
</feature>
<evidence type="ECO:0000256" key="10">
    <source>
        <dbReference type="RuleBase" id="RU362081"/>
    </source>
</evidence>
<dbReference type="CDD" id="cd00371">
    <property type="entry name" value="HMA"/>
    <property type="match status" value="1"/>
</dbReference>
<dbReference type="Proteomes" id="UP001242368">
    <property type="component" value="Unassembled WGS sequence"/>
</dbReference>
<dbReference type="Pfam" id="PF00702">
    <property type="entry name" value="Hydrolase"/>
    <property type="match status" value="1"/>
</dbReference>
<dbReference type="Pfam" id="PF00122">
    <property type="entry name" value="E1-E2_ATPase"/>
    <property type="match status" value="1"/>
</dbReference>
<keyword evidence="9 10" id="KW-0472">Membrane</keyword>
<dbReference type="EMBL" id="JAUFQU010000001">
    <property type="protein sequence ID" value="MDN3706106.1"/>
    <property type="molecule type" value="Genomic_DNA"/>
</dbReference>
<evidence type="ECO:0000313" key="14">
    <source>
        <dbReference type="Proteomes" id="UP001242368"/>
    </source>
</evidence>
<keyword evidence="6 10" id="KW-0067">ATP-binding</keyword>
<keyword evidence="3 10" id="KW-0812">Transmembrane</keyword>
<sequence>MKTRYKINGMSCDGCRTKVEGALNSSDNVSAYVTLFPPEAIIESNKKPNTATLQKQLSKVGNYTLQEIYRDADGNEQLRGIEHHAVSAYTNETTDVSHLGGKYICPMRCEGEKVYDSNIGCPVCGMDLVQIGASTEDSEEEHRKMRQKLILATASTIPVFALSMLGMKHDSFIYTIIPHEISNYLQLALTLPVVYITRTYFQRAYTSFKTWKLNMFSLIGLGAGAALVYSIIALFFPNIIPEEMKGEHGMMHLYFESVTVILTLVLLGQFLEARAHSKTNKAIQSLLELAPTEAILVTEKGDEKIAIEQIEKGNLLRVKPGEKIPIDGIVTEGNSSVNESMITGEPIPVSKKENDTVIAGTVNGNHSFVIKAEKIGSETLLSQIIEMVNKASHSRAPIQKVADKIASYFVPVVIGISVLTFIIWKFAGPQPGYSYAFANALAVLIIACPCALGLATPVSVLVGIGKGAQNGILIKNAEALENLHKTDIVVTDKTGTLTEGKPSLEKIIATDSISERELLQLTASLNQHSEHPLGQSFITKAKDENLNLIPVKLFSNITGKGIQGIVDGKKVSLGNIALMNSNKVSVSEEIKTEVETQQAMGKTISYIAQDQKIVGYSIIYDPVKESSIAAISALDAKGIRIIMLTGDNTKTAHTVAKQLKIDDIIAEAVPQDKLKIIENLQREGKKVTMIGDGINDAPALAQATVGIAMGTGTDVAIESAQISLLKGDMTGLIRAIKLSEGVMKNIRQNLFFAFIYNIVGIPIAAGILYPFLGILLSPMIAAVAMSFSSVSVISNALRLRRLKI</sequence>
<feature type="transmembrane region" description="Helical" evidence="10">
    <location>
        <begin position="405"/>
        <end position="424"/>
    </location>
</feature>
<protein>
    <submittedName>
        <fullName evidence="13">Heavy metal translocating P-type ATPase</fullName>
    </submittedName>
</protein>
<dbReference type="NCBIfam" id="TIGR01525">
    <property type="entry name" value="ATPase-IB_hvy"/>
    <property type="match status" value="1"/>
</dbReference>
<feature type="transmembrane region" description="Helical" evidence="10">
    <location>
        <begin position="252"/>
        <end position="271"/>
    </location>
</feature>
<dbReference type="PRINTS" id="PR00943">
    <property type="entry name" value="CUATPASE"/>
</dbReference>
<dbReference type="Gene3D" id="2.70.150.10">
    <property type="entry name" value="Calcium-transporting ATPase, cytoplasmic transduction domain A"/>
    <property type="match status" value="1"/>
</dbReference>
<gene>
    <name evidence="13" type="ORF">QW060_03085</name>
</gene>
<dbReference type="InterPro" id="IPR044492">
    <property type="entry name" value="P_typ_ATPase_HD_dom"/>
</dbReference>
<keyword evidence="14" id="KW-1185">Reference proteome</keyword>
<evidence type="ECO:0000259" key="11">
    <source>
        <dbReference type="Pfam" id="PF00122"/>
    </source>
</evidence>
<comment type="caution">
    <text evidence="13">The sequence shown here is derived from an EMBL/GenBank/DDBJ whole genome shotgun (WGS) entry which is preliminary data.</text>
</comment>
<dbReference type="RefSeq" id="WP_290362243.1">
    <property type="nucleotide sequence ID" value="NZ_JAUFQU010000001.1"/>
</dbReference>
<keyword evidence="7" id="KW-1278">Translocase</keyword>
<evidence type="ECO:0000256" key="4">
    <source>
        <dbReference type="ARBA" id="ARBA00022723"/>
    </source>
</evidence>
<dbReference type="InterPro" id="IPR008250">
    <property type="entry name" value="ATPase_P-typ_transduc_dom_A_sf"/>
</dbReference>
<keyword evidence="5 10" id="KW-0547">Nucleotide-binding</keyword>
<feature type="transmembrane region" description="Helical" evidence="10">
    <location>
        <begin position="750"/>
        <end position="769"/>
    </location>
</feature>
<dbReference type="InterPro" id="IPR036412">
    <property type="entry name" value="HAD-like_sf"/>
</dbReference>
<dbReference type="Pfam" id="PF19335">
    <property type="entry name" value="HMBD"/>
    <property type="match status" value="1"/>
</dbReference>
<dbReference type="InterPro" id="IPR023298">
    <property type="entry name" value="ATPase_P-typ_TM_dom_sf"/>
</dbReference>
<dbReference type="InterPro" id="IPR023299">
    <property type="entry name" value="ATPase_P-typ_cyto_dom_N"/>
</dbReference>
<dbReference type="InterPro" id="IPR023214">
    <property type="entry name" value="HAD_sf"/>
</dbReference>
<dbReference type="InterPro" id="IPR017969">
    <property type="entry name" value="Heavy-metal-associated_CS"/>
</dbReference>
<reference evidence="14" key="1">
    <citation type="journal article" date="2019" name="Int. J. Syst. Evol. Microbiol.">
        <title>The Global Catalogue of Microorganisms (GCM) 10K type strain sequencing project: providing services to taxonomists for standard genome sequencing and annotation.</title>
        <authorList>
            <consortium name="The Broad Institute Genomics Platform"/>
            <consortium name="The Broad Institute Genome Sequencing Center for Infectious Disease"/>
            <person name="Wu L."/>
            <person name="Ma J."/>
        </authorList>
    </citation>
    <scope>NUCLEOTIDE SEQUENCE [LARGE SCALE GENOMIC DNA]</scope>
    <source>
        <strain evidence="14">CECT 7184</strain>
    </source>
</reference>
<dbReference type="PANTHER" id="PTHR43520">
    <property type="entry name" value="ATP7, ISOFORM B"/>
    <property type="match status" value="1"/>
</dbReference>
<evidence type="ECO:0000256" key="3">
    <source>
        <dbReference type="ARBA" id="ARBA00022692"/>
    </source>
</evidence>
<evidence type="ECO:0000259" key="12">
    <source>
        <dbReference type="Pfam" id="PF19335"/>
    </source>
</evidence>
<dbReference type="NCBIfam" id="TIGR01511">
    <property type="entry name" value="ATPase-IB1_Cu"/>
    <property type="match status" value="1"/>
</dbReference>
<dbReference type="InterPro" id="IPR036163">
    <property type="entry name" value="HMA_dom_sf"/>
</dbReference>
<comment type="subcellular location">
    <subcellularLocation>
        <location evidence="10">Cell membrane</location>
    </subcellularLocation>
    <subcellularLocation>
        <location evidence="1">Endomembrane system</location>
        <topology evidence="1">Multi-pass membrane protein</topology>
    </subcellularLocation>
</comment>
<dbReference type="SUPFAM" id="SSF56784">
    <property type="entry name" value="HAD-like"/>
    <property type="match status" value="1"/>
</dbReference>
<evidence type="ECO:0000256" key="5">
    <source>
        <dbReference type="ARBA" id="ARBA00022741"/>
    </source>
</evidence>
<dbReference type="Gene3D" id="3.30.70.100">
    <property type="match status" value="1"/>
</dbReference>
<feature type="transmembrane region" description="Helical" evidence="10">
    <location>
        <begin position="775"/>
        <end position="797"/>
    </location>
</feature>
<keyword evidence="8 10" id="KW-1133">Transmembrane helix</keyword>
<feature type="transmembrane region" description="Helical" evidence="10">
    <location>
        <begin position="436"/>
        <end position="464"/>
    </location>
</feature>
<dbReference type="SFLD" id="SFLDF00027">
    <property type="entry name" value="p-type_atpase"/>
    <property type="match status" value="1"/>
</dbReference>
<dbReference type="SUPFAM" id="SSF81665">
    <property type="entry name" value="Calcium ATPase, transmembrane domain M"/>
    <property type="match status" value="1"/>
</dbReference>
<dbReference type="Gene3D" id="3.40.50.1000">
    <property type="entry name" value="HAD superfamily/HAD-like"/>
    <property type="match status" value="1"/>
</dbReference>
<name>A0ABT8CPM5_9FLAO</name>
<dbReference type="InterPro" id="IPR027256">
    <property type="entry name" value="P-typ_ATPase_IB"/>
</dbReference>
<dbReference type="PROSITE" id="PS01047">
    <property type="entry name" value="HMA_1"/>
    <property type="match status" value="1"/>
</dbReference>
<feature type="domain" description="Heavy metal binding" evidence="12">
    <location>
        <begin position="102"/>
        <end position="130"/>
    </location>
</feature>
<dbReference type="SFLD" id="SFLDS00003">
    <property type="entry name" value="Haloacid_Dehalogenase"/>
    <property type="match status" value="1"/>
</dbReference>
<dbReference type="PROSITE" id="PS00154">
    <property type="entry name" value="ATPASE_E1_E2"/>
    <property type="match status" value="1"/>
</dbReference>
<evidence type="ECO:0000256" key="6">
    <source>
        <dbReference type="ARBA" id="ARBA00022840"/>
    </source>
</evidence>
<dbReference type="InterPro" id="IPR006121">
    <property type="entry name" value="HMA_dom"/>
</dbReference>
<evidence type="ECO:0000256" key="1">
    <source>
        <dbReference type="ARBA" id="ARBA00004127"/>
    </source>
</evidence>
<comment type="similarity">
    <text evidence="2 10">Belongs to the cation transport ATPase (P-type) (TC 3.A.3) family. Type IB subfamily.</text>
</comment>
<dbReference type="PROSITE" id="PS01229">
    <property type="entry name" value="COF_2"/>
    <property type="match status" value="1"/>
</dbReference>